<dbReference type="InterPro" id="IPR011862">
    <property type="entry name" value="Phos-bd"/>
</dbReference>
<dbReference type="CDD" id="cd13654">
    <property type="entry name" value="PBP2_phosphate_like_2"/>
    <property type="match status" value="1"/>
</dbReference>
<protein>
    <submittedName>
        <fullName evidence="4">Phosphate ABC transporter substrate-binding protein, PhoT family</fullName>
    </submittedName>
</protein>
<dbReference type="Proteomes" id="UP000198882">
    <property type="component" value="Unassembled WGS sequence"/>
</dbReference>
<dbReference type="GO" id="GO:0042301">
    <property type="term" value="F:phosphate ion binding"/>
    <property type="evidence" value="ECO:0007669"/>
    <property type="project" value="InterPro"/>
</dbReference>
<evidence type="ECO:0000256" key="2">
    <source>
        <dbReference type="ARBA" id="ARBA00022729"/>
    </source>
</evidence>
<dbReference type="Gene3D" id="3.40.190.10">
    <property type="entry name" value="Periplasmic binding protein-like II"/>
    <property type="match status" value="2"/>
</dbReference>
<dbReference type="InterPro" id="IPR050811">
    <property type="entry name" value="Phosphate_ABC_transporter"/>
</dbReference>
<feature type="domain" description="PBP" evidence="3">
    <location>
        <begin position="43"/>
        <end position="289"/>
    </location>
</feature>
<keyword evidence="2" id="KW-0732">Signal</keyword>
<evidence type="ECO:0000256" key="1">
    <source>
        <dbReference type="ARBA" id="ARBA00022448"/>
    </source>
</evidence>
<dbReference type="AlphaFoldDB" id="A0A1G8UUD6"/>
<dbReference type="SUPFAM" id="SSF53850">
    <property type="entry name" value="Periplasmic binding protein-like II"/>
    <property type="match status" value="1"/>
</dbReference>
<evidence type="ECO:0000259" key="3">
    <source>
        <dbReference type="Pfam" id="PF12849"/>
    </source>
</evidence>
<gene>
    <name evidence="4" type="ORF">SAMN04515672_1040</name>
</gene>
<dbReference type="RefSeq" id="WP_090303500.1">
    <property type="nucleotide sequence ID" value="NZ_FNFE01000001.1"/>
</dbReference>
<accession>A0A1G8UUD6</accession>
<organism evidence="4 5">
    <name type="scientific">Natronorubrum texcoconense</name>
    <dbReference type="NCBI Taxonomy" id="1095776"/>
    <lineage>
        <taxon>Archaea</taxon>
        <taxon>Methanobacteriati</taxon>
        <taxon>Methanobacteriota</taxon>
        <taxon>Stenosarchaea group</taxon>
        <taxon>Halobacteria</taxon>
        <taxon>Halobacteriales</taxon>
        <taxon>Natrialbaceae</taxon>
        <taxon>Natronorubrum</taxon>
    </lineage>
</organism>
<evidence type="ECO:0000313" key="5">
    <source>
        <dbReference type="Proteomes" id="UP000198882"/>
    </source>
</evidence>
<dbReference type="OrthoDB" id="53390at2157"/>
<proteinExistence type="predicted"/>
<dbReference type="PANTHER" id="PTHR30570">
    <property type="entry name" value="PERIPLASMIC PHOSPHATE BINDING COMPONENT OF PHOSPHATE ABC TRANSPORTER"/>
    <property type="match status" value="1"/>
</dbReference>
<dbReference type="NCBIfam" id="TIGR02136">
    <property type="entry name" value="ptsS_2"/>
    <property type="match status" value="1"/>
</dbReference>
<keyword evidence="1" id="KW-0813">Transport</keyword>
<dbReference type="STRING" id="1095776.SAMN04515672_1040"/>
<dbReference type="PANTHER" id="PTHR30570:SF1">
    <property type="entry name" value="PHOSPHATE-BINDING PROTEIN PSTS"/>
    <property type="match status" value="1"/>
</dbReference>
<sequence>MGTEPMSGADGVSRRRVLLGVAGSSLMGLSGCIVHGEDSGLEGEIVIDGSNTLLPNSALVAEQFNWENNQVQIPVRGSGTGAGFQQFCRGETDLQNASRDIADDEQDLCDSNDVDWIQLEVVTDGLAIMKHPENDWCDCLTTDELRELWESGSDVETWQDLDDEWPDEEISFYGRDTASGTFDYFTETINGDVGNIRSDYSGTPDTNAIIRGVRGNRNAIGFGGAGYYYENEDDLDLIAVDDGDGCIYPEPDTIEEGTYTPLSRPMYLYVREQALEREVVRVFLRYYLDNTQQTARDVGFYAVPDETIDAQHEKLDELFEEYE</sequence>
<dbReference type="EMBL" id="FNFE01000001">
    <property type="protein sequence ID" value="SDJ57472.1"/>
    <property type="molecule type" value="Genomic_DNA"/>
</dbReference>
<dbReference type="InterPro" id="IPR024370">
    <property type="entry name" value="PBP_domain"/>
</dbReference>
<name>A0A1G8UUD6_9EURY</name>
<evidence type="ECO:0000313" key="4">
    <source>
        <dbReference type="EMBL" id="SDJ57472.1"/>
    </source>
</evidence>
<dbReference type="Pfam" id="PF12849">
    <property type="entry name" value="PBP_like_2"/>
    <property type="match status" value="1"/>
</dbReference>
<keyword evidence="5" id="KW-1185">Reference proteome</keyword>
<reference evidence="5" key="1">
    <citation type="submission" date="2016-10" db="EMBL/GenBank/DDBJ databases">
        <authorList>
            <person name="Varghese N."/>
            <person name="Submissions S."/>
        </authorList>
    </citation>
    <scope>NUCLEOTIDE SEQUENCE [LARGE SCALE GENOMIC DNA]</scope>
    <source>
        <strain evidence="5">B4,CECT 8067,JCM 17497</strain>
    </source>
</reference>